<evidence type="ECO:0000313" key="2">
    <source>
        <dbReference type="Proteomes" id="UP000183898"/>
    </source>
</evidence>
<keyword evidence="1" id="KW-0255">Endonuclease</keyword>
<accession>A0A1H8Q3J5</accession>
<dbReference type="AlphaFoldDB" id="A0A1H8Q3J5"/>
<dbReference type="Proteomes" id="UP000183898">
    <property type="component" value="Unassembled WGS sequence"/>
</dbReference>
<protein>
    <submittedName>
        <fullName evidence="1">SacI restriction endonuclease</fullName>
    </submittedName>
</protein>
<dbReference type="RefSeq" id="WP_074749208.1">
    <property type="nucleotide sequence ID" value="NZ_FOCT01000026.1"/>
</dbReference>
<organism evidence="1 2">
    <name type="scientific">Nitrosospira multiformis</name>
    <dbReference type="NCBI Taxonomy" id="1231"/>
    <lineage>
        <taxon>Bacteria</taxon>
        <taxon>Pseudomonadati</taxon>
        <taxon>Pseudomonadota</taxon>
        <taxon>Betaproteobacteria</taxon>
        <taxon>Nitrosomonadales</taxon>
        <taxon>Nitrosomonadaceae</taxon>
        <taxon>Nitrosospira</taxon>
    </lineage>
</organism>
<keyword evidence="1" id="KW-0378">Hydrolase</keyword>
<sequence length="360" mass="39806">MGIDYSDAAALLDDLFTEAEVAFQTQLPLQIDPSIEKIADTLFASSTQSYREALLGCALARLLDQSINIRYPYVNQGMYAFNGRTLDEKVVNPFLHDRLIPSSKGPYLASFRRSVKFTPETGGGLRDKEGYTAFLAYLEALENADVATARSLAIYLLFRFVKLRDASTIPLSRISRLSLDQFGILLDKLLQVPSGGLLPVLLTVAILRTIKSYFGLTWDVQWQDINVADKASGVGGDVTVMQGDVMILAVEVTERPIEKARVVSTFNTKIVRHAIADYLFIYANSLPTEEAKAAARTYFSQGHEVNFLQVGDWIIHNLGTIGAKGRGIFIQEILALLDTRKVPATVKVAWNDIVRQIVGP</sequence>
<evidence type="ECO:0000313" key="1">
    <source>
        <dbReference type="EMBL" id="SEO48541.1"/>
    </source>
</evidence>
<dbReference type="EMBL" id="FOCT01000026">
    <property type="protein sequence ID" value="SEO48541.1"/>
    <property type="molecule type" value="Genomic_DNA"/>
</dbReference>
<name>A0A1H8Q3J5_9PROT</name>
<reference evidence="1 2" key="1">
    <citation type="submission" date="2016-10" db="EMBL/GenBank/DDBJ databases">
        <authorList>
            <person name="de Groot N.N."/>
        </authorList>
    </citation>
    <scope>NUCLEOTIDE SEQUENCE [LARGE SCALE GENOMIC DNA]</scope>
    <source>
        <strain evidence="1 2">Nl18</strain>
    </source>
</reference>
<proteinExistence type="predicted"/>
<gene>
    <name evidence="1" type="ORF">SAMN05216404_1269</name>
</gene>
<dbReference type="GO" id="GO:0004519">
    <property type="term" value="F:endonuclease activity"/>
    <property type="evidence" value="ECO:0007669"/>
    <property type="project" value="UniProtKB-KW"/>
</dbReference>
<keyword evidence="1" id="KW-0540">Nuclease</keyword>